<reference evidence="2" key="1">
    <citation type="submission" date="2021-01" db="EMBL/GenBank/DDBJ databases">
        <authorList>
            <consortium name="Genoscope - CEA"/>
            <person name="William W."/>
        </authorList>
    </citation>
    <scope>NUCLEOTIDE SEQUENCE</scope>
</reference>
<feature type="compositionally biased region" description="Polar residues" evidence="1">
    <location>
        <begin position="22"/>
        <end position="38"/>
    </location>
</feature>
<proteinExistence type="predicted"/>
<dbReference type="EMBL" id="HG994370">
    <property type="protein sequence ID" value="CAF2062927.1"/>
    <property type="molecule type" value="Genomic_DNA"/>
</dbReference>
<sequence length="53" mass="5899">MLRRRHVFPEPPPSSPPETSSLDQTKSANTLDSTGIKTTTKERHPTTVLEVLI</sequence>
<dbReference type="AlphaFoldDB" id="A0A816QK59"/>
<evidence type="ECO:0000256" key="1">
    <source>
        <dbReference type="SAM" id="MobiDB-lite"/>
    </source>
</evidence>
<protein>
    <submittedName>
        <fullName evidence="2">(rape) hypothetical protein</fullName>
    </submittedName>
</protein>
<accession>A0A816QK59</accession>
<name>A0A816QK59_BRANA</name>
<evidence type="ECO:0000313" key="2">
    <source>
        <dbReference type="EMBL" id="CAF2062927.1"/>
    </source>
</evidence>
<dbReference type="Proteomes" id="UP001295469">
    <property type="component" value="Chromosome C06"/>
</dbReference>
<organism evidence="2">
    <name type="scientific">Brassica napus</name>
    <name type="common">Rape</name>
    <dbReference type="NCBI Taxonomy" id="3708"/>
    <lineage>
        <taxon>Eukaryota</taxon>
        <taxon>Viridiplantae</taxon>
        <taxon>Streptophyta</taxon>
        <taxon>Embryophyta</taxon>
        <taxon>Tracheophyta</taxon>
        <taxon>Spermatophyta</taxon>
        <taxon>Magnoliopsida</taxon>
        <taxon>eudicotyledons</taxon>
        <taxon>Gunneridae</taxon>
        <taxon>Pentapetalae</taxon>
        <taxon>rosids</taxon>
        <taxon>malvids</taxon>
        <taxon>Brassicales</taxon>
        <taxon>Brassicaceae</taxon>
        <taxon>Brassiceae</taxon>
        <taxon>Brassica</taxon>
    </lineage>
</organism>
<gene>
    <name evidence="2" type="ORF">DARMORV10_C06P40660.1</name>
</gene>
<feature type="region of interest" description="Disordered" evidence="1">
    <location>
        <begin position="1"/>
        <end position="53"/>
    </location>
</feature>